<evidence type="ECO:0000256" key="5">
    <source>
        <dbReference type="ARBA" id="ARBA00022989"/>
    </source>
</evidence>
<dbReference type="Pfam" id="PF25539">
    <property type="entry name" value="Bestrophin_2"/>
    <property type="match status" value="1"/>
</dbReference>
<proteinExistence type="predicted"/>
<comment type="caution">
    <text evidence="10">The sequence shown here is derived from an EMBL/GenBank/DDBJ whole genome shotgun (WGS) entry which is preliminary data.</text>
</comment>
<evidence type="ECO:0000256" key="2">
    <source>
        <dbReference type="ARBA" id="ARBA00022448"/>
    </source>
</evidence>
<reference evidence="10" key="1">
    <citation type="submission" date="2020-11" db="EMBL/GenBank/DDBJ databases">
        <title>Chlorella ohadii genome sequencing and assembly.</title>
        <authorList>
            <person name="Murik O."/>
            <person name="Treves H."/>
            <person name="Kedem I."/>
            <person name="Shotland Y."/>
            <person name="Kaplan A."/>
        </authorList>
    </citation>
    <scope>NUCLEOTIDE SEQUENCE</scope>
    <source>
        <strain evidence="10">1</strain>
    </source>
</reference>
<keyword evidence="11" id="KW-1185">Reference proteome</keyword>
<dbReference type="PANTHER" id="PTHR33281">
    <property type="entry name" value="UPF0187 PROTEIN YNEE"/>
    <property type="match status" value="1"/>
</dbReference>
<dbReference type="PANTHER" id="PTHR33281:SF19">
    <property type="entry name" value="VOLTAGE-DEPENDENT ANION CHANNEL-FORMING PROTEIN YNEE"/>
    <property type="match status" value="1"/>
</dbReference>
<feature type="transmembrane region" description="Helical" evidence="9">
    <location>
        <begin position="324"/>
        <end position="353"/>
    </location>
</feature>
<gene>
    <name evidence="10" type="ORF">COHA_007092</name>
</gene>
<evidence type="ECO:0000256" key="7">
    <source>
        <dbReference type="ARBA" id="ARBA00023136"/>
    </source>
</evidence>
<keyword evidence="4 9" id="KW-0812">Transmembrane</keyword>
<evidence type="ECO:0000256" key="3">
    <source>
        <dbReference type="ARBA" id="ARBA00022475"/>
    </source>
</evidence>
<name>A0AAD5DMQ5_9CHLO</name>
<dbReference type="EMBL" id="JADXDR010000106">
    <property type="protein sequence ID" value="KAI7839203.1"/>
    <property type="molecule type" value="Genomic_DNA"/>
</dbReference>
<keyword evidence="5 9" id="KW-1133">Transmembrane helix</keyword>
<feature type="transmembrane region" description="Helical" evidence="9">
    <location>
        <begin position="114"/>
        <end position="135"/>
    </location>
</feature>
<feature type="transmembrane region" description="Helical" evidence="9">
    <location>
        <begin position="155"/>
        <end position="172"/>
    </location>
</feature>
<dbReference type="GO" id="GO:0005254">
    <property type="term" value="F:chloride channel activity"/>
    <property type="evidence" value="ECO:0007669"/>
    <property type="project" value="InterPro"/>
</dbReference>
<dbReference type="AlphaFoldDB" id="A0AAD5DMQ5"/>
<evidence type="ECO:0000256" key="4">
    <source>
        <dbReference type="ARBA" id="ARBA00022692"/>
    </source>
</evidence>
<dbReference type="InterPro" id="IPR044669">
    <property type="entry name" value="YneE/VCCN1/2-like"/>
</dbReference>
<dbReference type="GO" id="GO:0005886">
    <property type="term" value="C:plasma membrane"/>
    <property type="evidence" value="ECO:0007669"/>
    <property type="project" value="UniProtKB-SubCell"/>
</dbReference>
<organism evidence="10 11">
    <name type="scientific">Chlorella ohadii</name>
    <dbReference type="NCBI Taxonomy" id="2649997"/>
    <lineage>
        <taxon>Eukaryota</taxon>
        <taxon>Viridiplantae</taxon>
        <taxon>Chlorophyta</taxon>
        <taxon>core chlorophytes</taxon>
        <taxon>Trebouxiophyceae</taxon>
        <taxon>Chlorellales</taxon>
        <taxon>Chlorellaceae</taxon>
        <taxon>Chlorella clade</taxon>
        <taxon>Chlorella</taxon>
    </lineage>
</organism>
<evidence type="ECO:0000256" key="9">
    <source>
        <dbReference type="SAM" id="Phobius"/>
    </source>
</evidence>
<evidence type="ECO:0000313" key="11">
    <source>
        <dbReference type="Proteomes" id="UP001205105"/>
    </source>
</evidence>
<comment type="subcellular location">
    <subcellularLocation>
        <location evidence="1">Cell membrane</location>
        <topology evidence="1">Multi-pass membrane protein</topology>
    </subcellularLocation>
</comment>
<feature type="region of interest" description="Disordered" evidence="8">
    <location>
        <begin position="45"/>
        <end position="69"/>
    </location>
</feature>
<evidence type="ECO:0000256" key="8">
    <source>
        <dbReference type="SAM" id="MobiDB-lite"/>
    </source>
</evidence>
<accession>A0AAD5DMQ5</accession>
<evidence type="ECO:0000256" key="6">
    <source>
        <dbReference type="ARBA" id="ARBA00023065"/>
    </source>
</evidence>
<keyword evidence="3" id="KW-1003">Cell membrane</keyword>
<keyword evidence="6" id="KW-0406">Ion transport</keyword>
<keyword evidence="2" id="KW-0813">Transport</keyword>
<evidence type="ECO:0000256" key="1">
    <source>
        <dbReference type="ARBA" id="ARBA00004651"/>
    </source>
</evidence>
<sequence>MTHAAAVPTSRAGLHARRSTFSPALGSFTRPFCSGSHAPQTLLRQASSGGSQQQRRRRRPPLTAASLLPLGDRDEDKEERLRRFRVMYDFDAWAAHRSVKRYWRHFIGLFRSRIVAGIALPILLVFLEATGVCMYETAVKSGALPATWRSIQVRAPMLFSLSSFALSLLLGFRTNQSIARFDEARRLWNTMINRCRDAMRQAVSYLGPQLPQQAALLGALSRWVQAFPWVLKNHVREHKHWEADLGGVLEPAELEAVVASKHPPLLALQVITELLDRAPISAKQRLRLDGCITDLSDVVGGCQRILNTPIPVSYTRHTCRYLTVWLFLLPLSIFNQCGWVTVFSSVVLAFFLLTIEEIGVTIEEPFNILPLAELNRGADVAQNLDRIDEVVALVDAATGSRRTAMQLAPAYPIE</sequence>
<dbReference type="Proteomes" id="UP001205105">
    <property type="component" value="Unassembled WGS sequence"/>
</dbReference>
<protein>
    <submittedName>
        <fullName evidence="10">Uncharacterized protein</fullName>
    </submittedName>
</protein>
<evidence type="ECO:0000313" key="10">
    <source>
        <dbReference type="EMBL" id="KAI7839203.1"/>
    </source>
</evidence>
<keyword evidence="7 9" id="KW-0472">Membrane</keyword>